<reference evidence="2 3" key="1">
    <citation type="journal article" date="2015" name="Proc. Natl. Acad. Sci. U.S.A.">
        <title>The resurrection genome of Boea hygrometrica: A blueprint for survival of dehydration.</title>
        <authorList>
            <person name="Xiao L."/>
            <person name="Yang G."/>
            <person name="Zhang L."/>
            <person name="Yang X."/>
            <person name="Zhao S."/>
            <person name="Ji Z."/>
            <person name="Zhou Q."/>
            <person name="Hu M."/>
            <person name="Wang Y."/>
            <person name="Chen M."/>
            <person name="Xu Y."/>
            <person name="Jin H."/>
            <person name="Xiao X."/>
            <person name="Hu G."/>
            <person name="Bao F."/>
            <person name="Hu Y."/>
            <person name="Wan P."/>
            <person name="Li L."/>
            <person name="Deng X."/>
            <person name="Kuang T."/>
            <person name="Xiang C."/>
            <person name="Zhu J.K."/>
            <person name="Oliver M.J."/>
            <person name="He Y."/>
        </authorList>
    </citation>
    <scope>NUCLEOTIDE SEQUENCE [LARGE SCALE GENOMIC DNA]</scope>
    <source>
        <strain evidence="3">cv. XS01</strain>
    </source>
</reference>
<evidence type="ECO:0000313" key="3">
    <source>
        <dbReference type="Proteomes" id="UP000250235"/>
    </source>
</evidence>
<dbReference type="EMBL" id="KQ990071">
    <property type="protein sequence ID" value="KZV53724.1"/>
    <property type="molecule type" value="Genomic_DNA"/>
</dbReference>
<dbReference type="Proteomes" id="UP000250235">
    <property type="component" value="Unassembled WGS sequence"/>
</dbReference>
<name>A0A2Z7D2Q4_9LAMI</name>
<gene>
    <name evidence="2" type="ORF">F511_26503</name>
</gene>
<feature type="compositionally biased region" description="Polar residues" evidence="1">
    <location>
        <begin position="75"/>
        <end position="88"/>
    </location>
</feature>
<keyword evidence="3" id="KW-1185">Reference proteome</keyword>
<evidence type="ECO:0000256" key="1">
    <source>
        <dbReference type="SAM" id="MobiDB-lite"/>
    </source>
</evidence>
<feature type="region of interest" description="Disordered" evidence="1">
    <location>
        <begin position="47"/>
        <end position="91"/>
    </location>
</feature>
<evidence type="ECO:0000313" key="2">
    <source>
        <dbReference type="EMBL" id="KZV53724.1"/>
    </source>
</evidence>
<accession>A0A2Z7D2Q4</accession>
<sequence length="209" mass="23196">MRQSVAHQWAKTAVIVRQPAACIGHNRATIARNTAATGRQPVVRSCMHRPAESRPPSRNQRAQQHPPCADHCANPSASMREGSNNQSGKIVATRRPLCAVMREEEGAAAHGGGRRPLQQSFFFCIRSENREDPSHSSDTTVGVRWRIPDPRLPAAQRKIKISTGKRSIQYNSAINYEPFIGRLVDYLAGDLRLAPTGITRRPALHGRWL</sequence>
<protein>
    <submittedName>
        <fullName evidence="2">Putative pectinesterase/pectinesterase inhibitor 20</fullName>
    </submittedName>
</protein>
<organism evidence="2 3">
    <name type="scientific">Dorcoceras hygrometricum</name>
    <dbReference type="NCBI Taxonomy" id="472368"/>
    <lineage>
        <taxon>Eukaryota</taxon>
        <taxon>Viridiplantae</taxon>
        <taxon>Streptophyta</taxon>
        <taxon>Embryophyta</taxon>
        <taxon>Tracheophyta</taxon>
        <taxon>Spermatophyta</taxon>
        <taxon>Magnoliopsida</taxon>
        <taxon>eudicotyledons</taxon>
        <taxon>Gunneridae</taxon>
        <taxon>Pentapetalae</taxon>
        <taxon>asterids</taxon>
        <taxon>lamiids</taxon>
        <taxon>Lamiales</taxon>
        <taxon>Gesneriaceae</taxon>
        <taxon>Didymocarpoideae</taxon>
        <taxon>Trichosporeae</taxon>
        <taxon>Loxocarpinae</taxon>
        <taxon>Dorcoceras</taxon>
    </lineage>
</organism>
<proteinExistence type="predicted"/>
<dbReference type="AlphaFoldDB" id="A0A2Z7D2Q4"/>